<dbReference type="Gene3D" id="2.140.10.30">
    <property type="entry name" value="Dipeptidylpeptidase IV, N-terminal domain"/>
    <property type="match status" value="1"/>
</dbReference>
<dbReference type="EC" id="3.4.14.12" evidence="5"/>
<feature type="signal peptide" evidence="2">
    <location>
        <begin position="1"/>
        <end position="27"/>
    </location>
</feature>
<name>A0ABN7QV72_9GAMM</name>
<dbReference type="PANTHER" id="PTHR11731">
    <property type="entry name" value="PROTEASE FAMILY S9B,C DIPEPTIDYL-PEPTIDASE IV-RELATED"/>
    <property type="match status" value="1"/>
</dbReference>
<dbReference type="EMBL" id="OU015430">
    <property type="protein sequence ID" value="CAG4968214.1"/>
    <property type="molecule type" value="Genomic_DNA"/>
</dbReference>
<dbReference type="InterPro" id="IPR029058">
    <property type="entry name" value="AB_hydrolase_fold"/>
</dbReference>
<dbReference type="InterPro" id="IPR050278">
    <property type="entry name" value="Serine_Prot_S9B/DPPIV"/>
</dbReference>
<keyword evidence="5" id="KW-0378">Hydrolase</keyword>
<feature type="domain" description="Dipeptidylpeptidase IV N-terminal" evidence="4">
    <location>
        <begin position="166"/>
        <end position="485"/>
    </location>
</feature>
<evidence type="ECO:0000313" key="6">
    <source>
        <dbReference type="Proteomes" id="UP000680116"/>
    </source>
</evidence>
<dbReference type="InterPro" id="IPR002469">
    <property type="entry name" value="Peptidase_S9B_N"/>
</dbReference>
<evidence type="ECO:0000259" key="4">
    <source>
        <dbReference type="Pfam" id="PF00930"/>
    </source>
</evidence>
<keyword evidence="2" id="KW-0732">Signal</keyword>
<feature type="region of interest" description="Disordered" evidence="1">
    <location>
        <begin position="154"/>
        <end position="174"/>
    </location>
</feature>
<accession>A0ABN7QV72</accession>
<dbReference type="InterPro" id="IPR001375">
    <property type="entry name" value="Peptidase_S9_cat"/>
</dbReference>
<feature type="domain" description="Peptidase S9 prolyl oligopeptidase catalytic" evidence="3">
    <location>
        <begin position="574"/>
        <end position="771"/>
    </location>
</feature>
<gene>
    <name evidence="5" type="primary">ptpA</name>
    <name evidence="5" type="ORF">LYB30171_00221</name>
</gene>
<sequence length="787" mass="86730">MGVMNRKPRLTGAIIGGLMLAALPAAAQEPGKVYTDADYARAERFMGYNTTPLLDHAVSTVVWLDDRHFWFKDHDAAGDHFRRADAATGTIADAFDHEALAGALADASGKPMDAAKLPVSGLEITDDGRFDVALGKQHYLCDLQGEPVCEAASGTATRKPAGDDAPGSNAPVVESPDGRLAAFIRDWNLWVRDTATGVETPLTTDGTTDYGYATDNAGWTHSDRPILVWSPDSNRIATFRQDQRRTSEMVLVGTRAGAPEVERWKYPFVGDEHVTMIERVIIDVPARKLVRLDLPPEQHRSTLCDDVSCYGGWEDVQWAPDGASIAFASTSRDHKDTWLRVADAATGAVRTVYHEHVPTYFESGNGRVNWKYLPGSNEFIWFSERSDWGHLYLYDLASGTLKHAITAGEGNVTQVLRVDPDSRTVWFRGVGMEDGRNPYYQHFYKASLDGGDATLLTPEDANHTVTLSPDGTYFVDSYSTPTVPPVTVLRASDDGRTIATVASADDSRLRATGWVPPTPITVTARDGRTTLYGMMFTPTDLDPSKKYPVVNYIYPGPQTGSVRGRSFTAARIDHQALAELGFVVVAIDGLGTPWRSKRFHDAFDGDIGDNTLPDQVAGLKQLAERHPWMDLDRVGVWGHSGGGYATADAMFTYPDFYKVGISESGNHDNRVYEDDWAEKWQGLEVVDAEGNSNYDAQANQARAGNLKGKLLLAHGMMDDNVPPQNTLLVVDALIKANKDFDLLLFPHARHGFGEDSDYMTRRRWDYFVEHLMGATPPRQYRMGAGRD</sequence>
<feature type="chain" id="PRO_5046726270" evidence="2">
    <location>
        <begin position="28"/>
        <end position="787"/>
    </location>
</feature>
<evidence type="ECO:0000313" key="5">
    <source>
        <dbReference type="EMBL" id="CAG4968214.1"/>
    </source>
</evidence>
<dbReference type="Proteomes" id="UP000680116">
    <property type="component" value="Chromosome"/>
</dbReference>
<organism evidence="5 6">
    <name type="scientific">Novilysobacter luteus</name>
    <dbReference type="NCBI Taxonomy" id="2822368"/>
    <lineage>
        <taxon>Bacteria</taxon>
        <taxon>Pseudomonadati</taxon>
        <taxon>Pseudomonadota</taxon>
        <taxon>Gammaproteobacteria</taxon>
        <taxon>Lysobacterales</taxon>
        <taxon>Lysobacteraceae</taxon>
        <taxon>Novilysobacter</taxon>
    </lineage>
</organism>
<evidence type="ECO:0000256" key="1">
    <source>
        <dbReference type="SAM" id="MobiDB-lite"/>
    </source>
</evidence>
<dbReference type="RefSeq" id="WP_407074552.1">
    <property type="nucleotide sequence ID" value="NZ_OU015430.1"/>
</dbReference>
<dbReference type="Pfam" id="PF00326">
    <property type="entry name" value="Peptidase_S9"/>
    <property type="match status" value="1"/>
</dbReference>
<keyword evidence="6" id="KW-1185">Reference proteome</keyword>
<evidence type="ECO:0000259" key="3">
    <source>
        <dbReference type="Pfam" id="PF00326"/>
    </source>
</evidence>
<dbReference type="PANTHER" id="PTHR11731:SF118">
    <property type="entry name" value="BLR1971 PROTEIN"/>
    <property type="match status" value="1"/>
</dbReference>
<dbReference type="SUPFAM" id="SSF82171">
    <property type="entry name" value="DPP6 N-terminal domain-like"/>
    <property type="match status" value="1"/>
</dbReference>
<dbReference type="Pfam" id="PF00930">
    <property type="entry name" value="DPPIV_N"/>
    <property type="match status" value="1"/>
</dbReference>
<dbReference type="GO" id="GO:0016787">
    <property type="term" value="F:hydrolase activity"/>
    <property type="evidence" value="ECO:0007669"/>
    <property type="project" value="UniProtKB-KW"/>
</dbReference>
<evidence type="ECO:0000256" key="2">
    <source>
        <dbReference type="SAM" id="SignalP"/>
    </source>
</evidence>
<dbReference type="SUPFAM" id="SSF53474">
    <property type="entry name" value="alpha/beta-Hydrolases"/>
    <property type="match status" value="1"/>
</dbReference>
<proteinExistence type="predicted"/>
<dbReference type="Gene3D" id="3.40.50.1820">
    <property type="entry name" value="alpha/beta hydrolase"/>
    <property type="match status" value="1"/>
</dbReference>
<protein>
    <submittedName>
        <fullName evidence="5">Prolyl tripeptidyl peptidase</fullName>
        <ecNumber evidence="5">3.4.14.12</ecNumber>
    </submittedName>
</protein>
<reference evidence="5 6" key="1">
    <citation type="submission" date="2021-04" db="EMBL/GenBank/DDBJ databases">
        <authorList>
            <person name="Rodrigo-Torres L."/>
            <person name="Arahal R. D."/>
            <person name="Lucena T."/>
        </authorList>
    </citation>
    <scope>NUCLEOTIDE SEQUENCE [LARGE SCALE GENOMIC DNA]</scope>
    <source>
        <strain evidence="5 6">CECT 30171</strain>
    </source>
</reference>